<evidence type="ECO:0000313" key="5">
    <source>
        <dbReference type="Proteomes" id="UP000575068"/>
    </source>
</evidence>
<sequence length="327" mass="35345">MRRSFLAGSLGLALSLAVVGSSVAAPTAQPMPDPLADSMTIETGQDRGSRITLPIHIDGKGPFEFIVDTGAERTVISRELAAKLALQPNEPVRINSLSGISQVDTVTIPRLSYGHGEMPMVQAPVFAEANLGAAGLLGLDGLGSKRLTIDFRKKKMEISHSREPVEMDYGDAIVVRARSRFGQLILVDSQANGEKINVILDTGTDQSIGNLALLRKLTKKRKIDALRPVEITSVTGETIVGGWNVIRNVRVGGFSLNNLAVAFTDASPFEQLELHEKPALLLGMDVLRRFDRVAVDFGRKKVYFLLPDGADAQPEVRLAQREAAMTP</sequence>
<reference evidence="4 5" key="1">
    <citation type="submission" date="2020-08" db="EMBL/GenBank/DDBJ databases">
        <title>Genomic Encyclopedia of Type Strains, Phase IV (KMG-IV): sequencing the most valuable type-strain genomes for metagenomic binning, comparative biology and taxonomic classification.</title>
        <authorList>
            <person name="Goeker M."/>
        </authorList>
    </citation>
    <scope>NUCLEOTIDE SEQUENCE [LARGE SCALE GENOMIC DNA]</scope>
    <source>
        <strain evidence="4 5">DSM 7465</strain>
    </source>
</reference>
<dbReference type="Pfam" id="PF13975">
    <property type="entry name" value="gag-asp_proteas"/>
    <property type="match status" value="1"/>
</dbReference>
<keyword evidence="2" id="KW-0732">Signal</keyword>
<feature type="signal peptide" evidence="2">
    <location>
        <begin position="1"/>
        <end position="24"/>
    </location>
</feature>
<dbReference type="CDD" id="cd05483">
    <property type="entry name" value="retropepsin_like_bacteria"/>
    <property type="match status" value="1"/>
</dbReference>
<dbReference type="SUPFAM" id="SSF50630">
    <property type="entry name" value="Acid proteases"/>
    <property type="match status" value="2"/>
</dbReference>
<dbReference type="Pfam" id="PF13650">
    <property type="entry name" value="Asp_protease_2"/>
    <property type="match status" value="1"/>
</dbReference>
<evidence type="ECO:0000313" key="4">
    <source>
        <dbReference type="EMBL" id="MBB4642440.1"/>
    </source>
</evidence>
<accession>A0A840HY16</accession>
<feature type="chain" id="PRO_5032449021" evidence="2">
    <location>
        <begin position="25"/>
        <end position="327"/>
    </location>
</feature>
<evidence type="ECO:0000256" key="1">
    <source>
        <dbReference type="ARBA" id="ARBA00022801"/>
    </source>
</evidence>
<dbReference type="EMBL" id="JACHOV010000011">
    <property type="protein sequence ID" value="MBB4642440.1"/>
    <property type="molecule type" value="Genomic_DNA"/>
</dbReference>
<dbReference type="PROSITE" id="PS00141">
    <property type="entry name" value="ASP_PROTEASE"/>
    <property type="match status" value="1"/>
</dbReference>
<keyword evidence="5" id="KW-1185">Reference proteome</keyword>
<evidence type="ECO:0000256" key="2">
    <source>
        <dbReference type="SAM" id="SignalP"/>
    </source>
</evidence>
<dbReference type="InterPro" id="IPR001969">
    <property type="entry name" value="Aspartic_peptidase_AS"/>
</dbReference>
<dbReference type="GO" id="GO:0004190">
    <property type="term" value="F:aspartic-type endopeptidase activity"/>
    <property type="evidence" value="ECO:0007669"/>
    <property type="project" value="InterPro"/>
</dbReference>
<dbReference type="RefSeq" id="WP_184476549.1">
    <property type="nucleotide sequence ID" value="NZ_JACHOV010000011.1"/>
</dbReference>
<gene>
    <name evidence="4" type="ORF">HNQ99_002771</name>
</gene>
<feature type="domain" description="Peptidase A2" evidence="3">
    <location>
        <begin position="63"/>
        <end position="101"/>
    </location>
</feature>
<keyword evidence="1" id="KW-0378">Hydrolase</keyword>
<protein>
    <submittedName>
        <fullName evidence="4">Putative aspartyl protease</fullName>
    </submittedName>
</protein>
<comment type="caution">
    <text evidence="4">The sequence shown here is derived from an EMBL/GenBank/DDBJ whole genome shotgun (WGS) entry which is preliminary data.</text>
</comment>
<dbReference type="InterPro" id="IPR034122">
    <property type="entry name" value="Retropepsin-like_bacterial"/>
</dbReference>
<proteinExistence type="predicted"/>
<dbReference type="InterPro" id="IPR001995">
    <property type="entry name" value="Peptidase_A2_cat"/>
</dbReference>
<dbReference type="InterPro" id="IPR021109">
    <property type="entry name" value="Peptidase_aspartic_dom_sf"/>
</dbReference>
<evidence type="ECO:0000259" key="3">
    <source>
        <dbReference type="PROSITE" id="PS50175"/>
    </source>
</evidence>
<name>A0A840HY16_9SPHN</name>
<keyword evidence="4" id="KW-0645">Protease</keyword>
<dbReference type="GO" id="GO:0006508">
    <property type="term" value="P:proteolysis"/>
    <property type="evidence" value="ECO:0007669"/>
    <property type="project" value="UniProtKB-KW"/>
</dbReference>
<dbReference type="Proteomes" id="UP000575068">
    <property type="component" value="Unassembled WGS sequence"/>
</dbReference>
<dbReference type="AlphaFoldDB" id="A0A840HY16"/>
<organism evidence="4 5">
    <name type="scientific">Rhizorhapis suberifaciens</name>
    <name type="common">corky root of lettuce</name>
    <dbReference type="NCBI Taxonomy" id="13656"/>
    <lineage>
        <taxon>Bacteria</taxon>
        <taxon>Pseudomonadati</taxon>
        <taxon>Pseudomonadota</taxon>
        <taxon>Alphaproteobacteria</taxon>
        <taxon>Sphingomonadales</taxon>
        <taxon>Sphingomonadaceae</taxon>
        <taxon>Rhizorhapis</taxon>
    </lineage>
</organism>
<dbReference type="PROSITE" id="PS50175">
    <property type="entry name" value="ASP_PROT_RETROV"/>
    <property type="match status" value="1"/>
</dbReference>
<dbReference type="Gene3D" id="2.40.70.10">
    <property type="entry name" value="Acid Proteases"/>
    <property type="match status" value="2"/>
</dbReference>